<protein>
    <submittedName>
        <fullName evidence="1">ArpU family phage packaging/lysis transcriptional regulator</fullName>
    </submittedName>
</protein>
<dbReference type="AlphaFoldDB" id="A0AAW8TYP3"/>
<proteinExistence type="predicted"/>
<organism evidence="1 2">
    <name type="scientific">Enterococcus asini</name>
    <dbReference type="NCBI Taxonomy" id="57732"/>
    <lineage>
        <taxon>Bacteria</taxon>
        <taxon>Bacillati</taxon>
        <taxon>Bacillota</taxon>
        <taxon>Bacilli</taxon>
        <taxon>Lactobacillales</taxon>
        <taxon>Enterococcaceae</taxon>
        <taxon>Enterococcus</taxon>
    </lineage>
</organism>
<evidence type="ECO:0000313" key="1">
    <source>
        <dbReference type="EMBL" id="MDT2810052.1"/>
    </source>
</evidence>
<reference evidence="1" key="1">
    <citation type="submission" date="2023-03" db="EMBL/GenBank/DDBJ databases">
        <authorList>
            <person name="Shen W."/>
            <person name="Cai J."/>
        </authorList>
    </citation>
    <scope>NUCLEOTIDE SEQUENCE</scope>
    <source>
        <strain evidence="1">B226-2</strain>
    </source>
</reference>
<comment type="caution">
    <text evidence="1">The sequence shown here is derived from an EMBL/GenBank/DDBJ whole genome shotgun (WGS) entry which is preliminary data.</text>
</comment>
<dbReference type="InterPro" id="IPR006524">
    <property type="entry name" value="ArpU-like"/>
</dbReference>
<accession>A0AAW8TYP3</accession>
<gene>
    <name evidence="1" type="ORF">P7H43_06115</name>
</gene>
<dbReference type="NCBIfam" id="TIGR01637">
    <property type="entry name" value="phage_arpU"/>
    <property type="match status" value="1"/>
</dbReference>
<dbReference type="EMBL" id="JARQBJ010000002">
    <property type="protein sequence ID" value="MDT2810052.1"/>
    <property type="molecule type" value="Genomic_DNA"/>
</dbReference>
<evidence type="ECO:0000313" key="2">
    <source>
        <dbReference type="Proteomes" id="UP001256711"/>
    </source>
</evidence>
<dbReference type="Proteomes" id="UP001256711">
    <property type="component" value="Unassembled WGS sequence"/>
</dbReference>
<sequence>MSLFDVSKYEVPSDHDVDMAATRKNFQTFIREYKNSRERVGQPRIPKVTQSFSLIPPSTAGGQSGQAERLLIQREDDLEAFTELHGLFVRGYCAISHPFKSEVTERRRQIFLLRYMQGFSTYEVMDLVPVGKDVIADESKEAMLQFSHALELTIHTHETELSEQKPK</sequence>
<dbReference type="RefSeq" id="WP_311835286.1">
    <property type="nucleotide sequence ID" value="NZ_JARQBJ010000002.1"/>
</dbReference>
<name>A0AAW8TYP3_9ENTE</name>